<dbReference type="PRINTS" id="PR00419">
    <property type="entry name" value="ADXRDTASE"/>
</dbReference>
<dbReference type="Proteomes" id="UP000188181">
    <property type="component" value="Chromosome"/>
</dbReference>
<dbReference type="Pfam" id="PF21688">
    <property type="entry name" value="FAD-depend_C"/>
    <property type="match status" value="1"/>
</dbReference>
<dbReference type="STRING" id="1851148.SMSP2_00418"/>
<evidence type="ECO:0000313" key="2">
    <source>
        <dbReference type="EMBL" id="AQQ70079.1"/>
    </source>
</evidence>
<sequence>MIRIRDIILPFDHQPDHLQKLILQRLGISRDQLNGFTVVSRAIDARRKHRITAVYAVDADVVNESEVLSRFAGDNHIKPSPNSRYIISPSSKYSGVRPVVVGSGPSGMFAALILAQQGWRPVLIERGKRVGARIRDVRRFWRGGELDPESNVQFGEGGAGTFSDGKLTTQIKDRQNRSRKVLEEFVNAGAGPEILYQAKPHIGTENLVKIVRNIRKTIISLGGDVMFEKKLTGIEVKDGRVSSAIINGSEKIDTGIIVLAPGHSARDTFEMLAALGIPIEAKPFSIGVRIEHPQSLIDSSQYGVYASSPGLGRAEYKLVAHCGNGRSAYSFCMCPGGEVISSCSEPGCLVTNGMSYFLRNRHNANSALLVGVAPADFAGSGPLAGVEFQRKWERRAFELGGSNYFAPVQLVGDFLGKRASVSMGSVLPSYTPGVTPCSLDDCLPDFVTRTLRMALPLMDQKLKGFAMPEAVMTALESRSSSPIRIVRNDLLQSPALAGLYPAGEGAGYAGGIMSAAIDGIKIAEAVINAV</sequence>
<dbReference type="OrthoDB" id="9772594at2"/>
<keyword evidence="3" id="KW-1185">Reference proteome</keyword>
<proteinExistence type="predicted"/>
<dbReference type="InterPro" id="IPR049516">
    <property type="entry name" value="FAD-depend_C"/>
</dbReference>
<dbReference type="AlphaFoldDB" id="A0A1Q2MBN7"/>
<dbReference type="Pfam" id="PF13450">
    <property type="entry name" value="NAD_binding_8"/>
    <property type="match status" value="1"/>
</dbReference>
<dbReference type="InterPro" id="IPR036188">
    <property type="entry name" value="FAD/NAD-bd_sf"/>
</dbReference>
<dbReference type="PANTHER" id="PTHR42842:SF3">
    <property type="entry name" value="FAD_NAD(P)-BINDING OXIDOREDUCTASE FAMILY PROTEIN"/>
    <property type="match status" value="1"/>
</dbReference>
<gene>
    <name evidence="2" type="ORF">SMSP2_00418</name>
</gene>
<dbReference type="Gene3D" id="3.30.70.2700">
    <property type="match status" value="1"/>
</dbReference>
<accession>A0A1Q2MBN7</accession>
<organism evidence="2 3">
    <name type="scientific">Limihaloglobus sulfuriphilus</name>
    <dbReference type="NCBI Taxonomy" id="1851148"/>
    <lineage>
        <taxon>Bacteria</taxon>
        <taxon>Pseudomonadati</taxon>
        <taxon>Planctomycetota</taxon>
        <taxon>Phycisphaerae</taxon>
        <taxon>Sedimentisphaerales</taxon>
        <taxon>Sedimentisphaeraceae</taxon>
        <taxon>Limihaloglobus</taxon>
    </lineage>
</organism>
<evidence type="ECO:0000259" key="1">
    <source>
        <dbReference type="Pfam" id="PF21688"/>
    </source>
</evidence>
<name>A0A1Q2MBN7_9BACT</name>
<evidence type="ECO:0000313" key="3">
    <source>
        <dbReference type="Proteomes" id="UP000188181"/>
    </source>
</evidence>
<dbReference type="SUPFAM" id="SSF51905">
    <property type="entry name" value="FAD/NAD(P)-binding domain"/>
    <property type="match status" value="1"/>
</dbReference>
<dbReference type="Gene3D" id="3.50.50.60">
    <property type="entry name" value="FAD/NAD(P)-binding domain"/>
    <property type="match status" value="2"/>
</dbReference>
<reference evidence="3" key="1">
    <citation type="submission" date="2017-02" db="EMBL/GenBank/DDBJ databases">
        <title>Comparative genomics and description of representatives of a novel lineage of planctomycetes thriving in anoxic sediments.</title>
        <authorList>
            <person name="Spring S."/>
            <person name="Bunk B."/>
            <person name="Sproer C."/>
        </authorList>
    </citation>
    <scope>NUCLEOTIDE SEQUENCE [LARGE SCALE GENOMIC DNA]</scope>
    <source>
        <strain evidence="3">SM-Chi-D1</strain>
    </source>
</reference>
<dbReference type="PIRSF" id="PIRSF038984">
    <property type="entry name" value="FAD_binding_protein"/>
    <property type="match status" value="1"/>
</dbReference>
<dbReference type="InterPro" id="IPR028348">
    <property type="entry name" value="FAD-binding_protein"/>
</dbReference>
<dbReference type="EMBL" id="CP019646">
    <property type="protein sequence ID" value="AQQ70079.1"/>
    <property type="molecule type" value="Genomic_DNA"/>
</dbReference>
<dbReference type="KEGG" id="pbas:SMSP2_00418"/>
<feature type="domain" description="FAD-dependent protein C-terminal" evidence="1">
    <location>
        <begin position="283"/>
        <end position="479"/>
    </location>
</feature>
<dbReference type="PANTHER" id="PTHR42842">
    <property type="entry name" value="FAD/NAD(P)-BINDING OXIDOREDUCTASE"/>
    <property type="match status" value="1"/>
</dbReference>
<dbReference type="RefSeq" id="WP_146682371.1">
    <property type="nucleotide sequence ID" value="NZ_CP019646.1"/>
</dbReference>
<protein>
    <submittedName>
        <fullName evidence="2">Squalene-associated FAD-dependent desaturase</fullName>
    </submittedName>
</protein>